<accession>A0A6C0HKH5</accession>
<keyword evidence="1" id="KW-0812">Transmembrane</keyword>
<evidence type="ECO:0000256" key="1">
    <source>
        <dbReference type="SAM" id="Phobius"/>
    </source>
</evidence>
<name>A0A6C0HKH5_9ZZZZ</name>
<organism evidence="2">
    <name type="scientific">viral metagenome</name>
    <dbReference type="NCBI Taxonomy" id="1070528"/>
    <lineage>
        <taxon>unclassified sequences</taxon>
        <taxon>metagenomes</taxon>
        <taxon>organismal metagenomes</taxon>
    </lineage>
</organism>
<dbReference type="AlphaFoldDB" id="A0A6C0HKH5"/>
<sequence>MVPDVYTYFGGSYDISVFSFVLYIVNTLNVIVASVRRWFEVIEHYNLGTTIMGWRIVTNALGTEYAIRSRDPRHRLFRYAAGASLLQNLR</sequence>
<proteinExistence type="predicted"/>
<keyword evidence="1" id="KW-1133">Transmembrane helix</keyword>
<dbReference type="EMBL" id="MN739977">
    <property type="protein sequence ID" value="QHT81122.1"/>
    <property type="molecule type" value="Genomic_DNA"/>
</dbReference>
<reference evidence="2" key="1">
    <citation type="journal article" date="2020" name="Nature">
        <title>Giant virus diversity and host interactions through global metagenomics.</title>
        <authorList>
            <person name="Schulz F."/>
            <person name="Roux S."/>
            <person name="Paez-Espino D."/>
            <person name="Jungbluth S."/>
            <person name="Walsh D.A."/>
            <person name="Denef V.J."/>
            <person name="McMahon K.D."/>
            <person name="Konstantinidis K.T."/>
            <person name="Eloe-Fadrosh E.A."/>
            <person name="Kyrpides N.C."/>
            <person name="Woyke T."/>
        </authorList>
    </citation>
    <scope>NUCLEOTIDE SEQUENCE</scope>
    <source>
        <strain evidence="2">GVMAG-M-3300023184-135</strain>
    </source>
</reference>
<feature type="transmembrane region" description="Helical" evidence="1">
    <location>
        <begin position="15"/>
        <end position="35"/>
    </location>
</feature>
<evidence type="ECO:0000313" key="2">
    <source>
        <dbReference type="EMBL" id="QHT81122.1"/>
    </source>
</evidence>
<keyword evidence="1" id="KW-0472">Membrane</keyword>
<protein>
    <submittedName>
        <fullName evidence="2">Uncharacterized protein</fullName>
    </submittedName>
</protein>